<dbReference type="AlphaFoldDB" id="A0A418WU73"/>
<protein>
    <submittedName>
        <fullName evidence="1">DUF2190 domain-containing protein</fullName>
    </submittedName>
</protein>
<evidence type="ECO:0000313" key="2">
    <source>
        <dbReference type="Proteomes" id="UP000284605"/>
    </source>
</evidence>
<dbReference type="EMBL" id="QYUK01000008">
    <property type="protein sequence ID" value="RJF94810.1"/>
    <property type="molecule type" value="Genomic_DNA"/>
</dbReference>
<reference evidence="1 2" key="1">
    <citation type="submission" date="2018-09" db="EMBL/GenBank/DDBJ databases">
        <authorList>
            <person name="Zhu H."/>
        </authorList>
    </citation>
    <scope>NUCLEOTIDE SEQUENCE [LARGE SCALE GENOMIC DNA]</scope>
    <source>
        <strain evidence="1 2">K1W22B-8</strain>
    </source>
</reference>
<dbReference type="Proteomes" id="UP000284605">
    <property type="component" value="Unassembled WGS sequence"/>
</dbReference>
<gene>
    <name evidence="1" type="ORF">D3874_03060</name>
</gene>
<sequence>MGKLVKTYTAGGAIAHRRIVKFGAADGAVLQATAATEGLIGVTDHPGGAASGERVDVVRSGFTEVEFGGTVTRGGYVTADVDGKAVAAAPAAGTNNGVVGRAEVSAVAGDIALVFILPAQVQG</sequence>
<comment type="caution">
    <text evidence="1">The sequence shown here is derived from an EMBL/GenBank/DDBJ whole genome shotgun (WGS) entry which is preliminary data.</text>
</comment>
<dbReference type="OrthoDB" id="8381898at2"/>
<accession>A0A418WU73</accession>
<organism evidence="1 2">
    <name type="scientific">Oleomonas cavernae</name>
    <dbReference type="NCBI Taxonomy" id="2320859"/>
    <lineage>
        <taxon>Bacteria</taxon>
        <taxon>Pseudomonadati</taxon>
        <taxon>Pseudomonadota</taxon>
        <taxon>Alphaproteobacteria</taxon>
        <taxon>Acetobacterales</taxon>
        <taxon>Acetobacteraceae</taxon>
        <taxon>Oleomonas</taxon>
    </lineage>
</organism>
<name>A0A418WU73_9PROT</name>
<evidence type="ECO:0000313" key="1">
    <source>
        <dbReference type="EMBL" id="RJF94810.1"/>
    </source>
</evidence>
<keyword evidence="2" id="KW-1185">Reference proteome</keyword>
<proteinExistence type="predicted"/>